<reference evidence="5 6" key="1">
    <citation type="submission" date="2023-10" db="EMBL/GenBank/DDBJ databases">
        <title>Draft genome sequence of Xylaria bambusicola isolate GMP-LS, the root and basal stem rot pathogen of sugarcane in Indonesia.</title>
        <authorList>
            <person name="Selvaraj P."/>
            <person name="Muralishankar V."/>
            <person name="Muruganantham S."/>
            <person name="Sp S."/>
            <person name="Haryani S."/>
            <person name="Lau K.J.X."/>
            <person name="Naqvi N.I."/>
        </authorList>
    </citation>
    <scope>NUCLEOTIDE SEQUENCE [LARGE SCALE GENOMIC DNA]</scope>
    <source>
        <strain evidence="5">GMP-LS</strain>
    </source>
</reference>
<dbReference type="InterPro" id="IPR001077">
    <property type="entry name" value="COMT_C"/>
</dbReference>
<dbReference type="Proteomes" id="UP001305414">
    <property type="component" value="Unassembled WGS sequence"/>
</dbReference>
<evidence type="ECO:0000256" key="3">
    <source>
        <dbReference type="ARBA" id="ARBA00022691"/>
    </source>
</evidence>
<dbReference type="PANTHER" id="PTHR43712">
    <property type="entry name" value="PUTATIVE (AFU_ORTHOLOGUE AFUA_4G14580)-RELATED"/>
    <property type="match status" value="1"/>
</dbReference>
<evidence type="ECO:0000256" key="1">
    <source>
        <dbReference type="ARBA" id="ARBA00022603"/>
    </source>
</evidence>
<dbReference type="InterPro" id="IPR016461">
    <property type="entry name" value="COMT-like"/>
</dbReference>
<comment type="caution">
    <text evidence="5">The sequence shown here is derived from an EMBL/GenBank/DDBJ whole genome shotgun (WGS) entry which is preliminary data.</text>
</comment>
<dbReference type="SUPFAM" id="SSF53335">
    <property type="entry name" value="S-adenosyl-L-methionine-dependent methyltransferases"/>
    <property type="match status" value="1"/>
</dbReference>
<dbReference type="PANTHER" id="PTHR43712:SF16">
    <property type="entry name" value="O-METHYLTRANSFERASE ELCB"/>
    <property type="match status" value="1"/>
</dbReference>
<organism evidence="5 6">
    <name type="scientific">Xylaria bambusicola</name>
    <dbReference type="NCBI Taxonomy" id="326684"/>
    <lineage>
        <taxon>Eukaryota</taxon>
        <taxon>Fungi</taxon>
        <taxon>Dikarya</taxon>
        <taxon>Ascomycota</taxon>
        <taxon>Pezizomycotina</taxon>
        <taxon>Sordariomycetes</taxon>
        <taxon>Xylariomycetidae</taxon>
        <taxon>Xylariales</taxon>
        <taxon>Xylariaceae</taxon>
        <taxon>Xylaria</taxon>
    </lineage>
</organism>
<dbReference type="InterPro" id="IPR029063">
    <property type="entry name" value="SAM-dependent_MTases_sf"/>
</dbReference>
<keyword evidence="3" id="KW-0949">S-adenosyl-L-methionine</keyword>
<evidence type="ECO:0000259" key="4">
    <source>
        <dbReference type="Pfam" id="PF00891"/>
    </source>
</evidence>
<keyword evidence="6" id="KW-1185">Reference proteome</keyword>
<proteinExistence type="predicted"/>
<feature type="domain" description="O-methyltransferase C-terminal" evidence="4">
    <location>
        <begin position="1"/>
        <end position="77"/>
    </location>
</feature>
<dbReference type="GO" id="GO:0032259">
    <property type="term" value="P:methylation"/>
    <property type="evidence" value="ECO:0007669"/>
    <property type="project" value="UniProtKB-KW"/>
</dbReference>
<name>A0AAN7V2T0_9PEZI</name>
<evidence type="ECO:0000313" key="5">
    <source>
        <dbReference type="EMBL" id="KAK5637681.1"/>
    </source>
</evidence>
<dbReference type="AlphaFoldDB" id="A0AAN7V2T0"/>
<dbReference type="EMBL" id="JAWHQM010000233">
    <property type="protein sequence ID" value="KAK5637681.1"/>
    <property type="molecule type" value="Genomic_DNA"/>
</dbReference>
<keyword evidence="2" id="KW-0808">Transferase</keyword>
<keyword evidence="1" id="KW-0489">Methyltransferase</keyword>
<protein>
    <recommendedName>
        <fullName evidence="4">O-methyltransferase C-terminal domain-containing protein</fullName>
    </recommendedName>
</protein>
<gene>
    <name evidence="5" type="ORF">RRF57_013396</name>
</gene>
<dbReference type="PROSITE" id="PS51683">
    <property type="entry name" value="SAM_OMT_II"/>
    <property type="match status" value="1"/>
</dbReference>
<dbReference type="Pfam" id="PF00891">
    <property type="entry name" value="Methyltransf_2"/>
    <property type="match status" value="1"/>
</dbReference>
<dbReference type="Gene3D" id="3.40.50.150">
    <property type="entry name" value="Vaccinia Virus protein VP39"/>
    <property type="match status" value="1"/>
</dbReference>
<evidence type="ECO:0000256" key="2">
    <source>
        <dbReference type="ARBA" id="ARBA00022679"/>
    </source>
</evidence>
<dbReference type="GO" id="GO:0008171">
    <property type="term" value="F:O-methyltransferase activity"/>
    <property type="evidence" value="ECO:0007669"/>
    <property type="project" value="InterPro"/>
</dbReference>
<accession>A0AAN7V2T0</accession>
<sequence>MHGWPHKEAVNILHALVPALKPNARVLISGYILPDNMDRAENLINAKLIREIDLQMMAVFNSRERTKDEFVALFAAADPRLRFSSTHQVPEDPKSCIFEAVWEP</sequence>
<evidence type="ECO:0000313" key="6">
    <source>
        <dbReference type="Proteomes" id="UP001305414"/>
    </source>
</evidence>